<evidence type="ECO:0000256" key="10">
    <source>
        <dbReference type="SAM" id="MobiDB-lite"/>
    </source>
</evidence>
<reference evidence="12 13" key="1">
    <citation type="submission" date="2024-01" db="EMBL/GenBank/DDBJ databases">
        <title>The complete chloroplast genome sequence of Lithospermum erythrorhizon: insights into the phylogenetic relationship among Boraginaceae species and the maternal lineages of purple gromwells.</title>
        <authorList>
            <person name="Okada T."/>
            <person name="Watanabe K."/>
        </authorList>
    </citation>
    <scope>NUCLEOTIDE SEQUENCE [LARGE SCALE GENOMIC DNA]</scope>
</reference>
<evidence type="ECO:0000259" key="11">
    <source>
        <dbReference type="PROSITE" id="PS50811"/>
    </source>
</evidence>
<dbReference type="PROSITE" id="PS50811">
    <property type="entry name" value="WRKY"/>
    <property type="match status" value="2"/>
</dbReference>
<feature type="domain" description="WRKY" evidence="11">
    <location>
        <begin position="275"/>
        <end position="339"/>
    </location>
</feature>
<keyword evidence="3" id="KW-0677">Repeat</keyword>
<accession>A0AAV3R0G0</accession>
<evidence type="ECO:0000313" key="13">
    <source>
        <dbReference type="Proteomes" id="UP001454036"/>
    </source>
</evidence>
<dbReference type="FunFam" id="2.20.25.80:FF:000006">
    <property type="entry name" value="WRKY transcription factor"/>
    <property type="match status" value="1"/>
</dbReference>
<proteinExistence type="inferred from homology"/>
<dbReference type="GO" id="GO:0043565">
    <property type="term" value="F:sequence-specific DNA binding"/>
    <property type="evidence" value="ECO:0007669"/>
    <property type="project" value="InterPro"/>
</dbReference>
<dbReference type="GO" id="GO:0003700">
    <property type="term" value="F:DNA-binding transcription factor activity"/>
    <property type="evidence" value="ECO:0007669"/>
    <property type="project" value="InterPro"/>
</dbReference>
<evidence type="ECO:0000256" key="3">
    <source>
        <dbReference type="ARBA" id="ARBA00022737"/>
    </source>
</evidence>
<evidence type="ECO:0000256" key="1">
    <source>
        <dbReference type="ARBA" id="ARBA00004123"/>
    </source>
</evidence>
<feature type="compositionally biased region" description="Polar residues" evidence="10">
    <location>
        <begin position="127"/>
        <end position="136"/>
    </location>
</feature>
<keyword evidence="2" id="KW-0479">Metal-binding</keyword>
<dbReference type="Pfam" id="PF03106">
    <property type="entry name" value="WRKY"/>
    <property type="match status" value="2"/>
</dbReference>
<keyword evidence="4" id="KW-0862">Zinc</keyword>
<sequence>MGTPKGDSEDEIPHENVLQGDDPDAGGSDLDIDVADITVSPLTAETSEEKGLQSHSTQQTTKADEKEGLAITAPEKVSSDTGQVNPTSGDLSSTSDHFKGPFSTNDEKGSGNLQRDFVHSRKEAETSKTPMSLQSKENLERGPNTVIGIHATGTDSKVDPSAKQAKEESDSLEKRLNHDARTLTRESCEGGDIVAVKFDSRADTSPQIQTPSSTSNMIVKLEAGSDGLPLIQTPNAVLPSSQTNQEKFGFSSEKSLDKLQSRRIPEPCIYSSSVTPEKPSEDGFNWRKYGQKLVKGNEFVRSYYRCTYHNCHAKRQVERSNAGHITDINYIGEHGHPRPQHIPQVGIAVVQPPPMRKPELYVVSSPEGITNVQPLEMRKPDLLIVSSPKAEKCAVSHNVVSQFVESEKASSPSTPAKGPLKGFTRDVVDNTSGPDLKKRKIDITSSNDSILIKHSSEPRQVVQTMSEVDLVNDGYRWRKYGQKLVKGNLNPRSYYRCSNAGCPAKKHVERASHDPKLVITTYEGQHCHEMPFTKSITRNTSGEGVAAVIGESRSSETGEKTNGLEMAVHISAS</sequence>
<dbReference type="SMART" id="SM00774">
    <property type="entry name" value="WRKY"/>
    <property type="match status" value="2"/>
</dbReference>
<dbReference type="PANTHER" id="PTHR31221">
    <property type="entry name" value="WRKY TRANSCRIPTION FACTOR PROTEIN 1-RELATED"/>
    <property type="match status" value="1"/>
</dbReference>
<dbReference type="Gene3D" id="2.20.25.80">
    <property type="entry name" value="WRKY domain"/>
    <property type="match status" value="2"/>
</dbReference>
<feature type="region of interest" description="Disordered" evidence="10">
    <location>
        <begin position="405"/>
        <end position="424"/>
    </location>
</feature>
<dbReference type="InterPro" id="IPR044810">
    <property type="entry name" value="WRKY_plant"/>
</dbReference>
<dbReference type="InterPro" id="IPR036576">
    <property type="entry name" value="WRKY_dom_sf"/>
</dbReference>
<dbReference type="PANTHER" id="PTHR31221:SF125">
    <property type="entry name" value="WRKY TRANSCRIPTION FACTOR 1"/>
    <property type="match status" value="1"/>
</dbReference>
<feature type="compositionally biased region" description="Basic and acidic residues" evidence="10">
    <location>
        <begin position="156"/>
        <end position="178"/>
    </location>
</feature>
<organism evidence="12 13">
    <name type="scientific">Lithospermum erythrorhizon</name>
    <name type="common">Purple gromwell</name>
    <name type="synonym">Lithospermum officinale var. erythrorhizon</name>
    <dbReference type="NCBI Taxonomy" id="34254"/>
    <lineage>
        <taxon>Eukaryota</taxon>
        <taxon>Viridiplantae</taxon>
        <taxon>Streptophyta</taxon>
        <taxon>Embryophyta</taxon>
        <taxon>Tracheophyta</taxon>
        <taxon>Spermatophyta</taxon>
        <taxon>Magnoliopsida</taxon>
        <taxon>eudicotyledons</taxon>
        <taxon>Gunneridae</taxon>
        <taxon>Pentapetalae</taxon>
        <taxon>asterids</taxon>
        <taxon>lamiids</taxon>
        <taxon>Boraginales</taxon>
        <taxon>Boraginaceae</taxon>
        <taxon>Boraginoideae</taxon>
        <taxon>Lithospermeae</taxon>
        <taxon>Lithospermum</taxon>
    </lineage>
</organism>
<evidence type="ECO:0000256" key="4">
    <source>
        <dbReference type="ARBA" id="ARBA00022833"/>
    </source>
</evidence>
<comment type="subcellular location">
    <subcellularLocation>
        <location evidence="1">Nucleus</location>
    </subcellularLocation>
</comment>
<dbReference type="Proteomes" id="UP001454036">
    <property type="component" value="Unassembled WGS sequence"/>
</dbReference>
<keyword evidence="8" id="KW-0539">Nucleus</keyword>
<keyword evidence="7" id="KW-0804">Transcription</keyword>
<evidence type="ECO:0000256" key="2">
    <source>
        <dbReference type="ARBA" id="ARBA00022723"/>
    </source>
</evidence>
<evidence type="ECO:0000313" key="12">
    <source>
        <dbReference type="EMBL" id="GAA0168650.1"/>
    </source>
</evidence>
<dbReference type="InterPro" id="IPR003657">
    <property type="entry name" value="WRKY_dom"/>
</dbReference>
<evidence type="ECO:0000256" key="6">
    <source>
        <dbReference type="ARBA" id="ARBA00023125"/>
    </source>
</evidence>
<comment type="similarity">
    <text evidence="9">Belongs to the WRKY group I family.</text>
</comment>
<feature type="compositionally biased region" description="Basic and acidic residues" evidence="10">
    <location>
        <begin position="116"/>
        <end position="126"/>
    </location>
</feature>
<gene>
    <name evidence="12" type="ORF">LIER_23320</name>
</gene>
<comment type="caution">
    <text evidence="12">The sequence shown here is derived from an EMBL/GenBank/DDBJ whole genome shotgun (WGS) entry which is preliminary data.</text>
</comment>
<dbReference type="GO" id="GO:0046872">
    <property type="term" value="F:metal ion binding"/>
    <property type="evidence" value="ECO:0007669"/>
    <property type="project" value="UniProtKB-KW"/>
</dbReference>
<feature type="domain" description="WRKY" evidence="11">
    <location>
        <begin position="466"/>
        <end position="531"/>
    </location>
</feature>
<keyword evidence="5" id="KW-0805">Transcription regulation</keyword>
<evidence type="ECO:0000256" key="5">
    <source>
        <dbReference type="ARBA" id="ARBA00023015"/>
    </source>
</evidence>
<evidence type="ECO:0000256" key="9">
    <source>
        <dbReference type="ARBA" id="ARBA00061157"/>
    </source>
</evidence>
<keyword evidence="13" id="KW-1185">Reference proteome</keyword>
<dbReference type="AlphaFoldDB" id="A0AAV3R0G0"/>
<feature type="compositionally biased region" description="Polar residues" evidence="10">
    <location>
        <begin position="405"/>
        <end position="414"/>
    </location>
</feature>
<dbReference type="GO" id="GO:0005634">
    <property type="term" value="C:nucleus"/>
    <property type="evidence" value="ECO:0007669"/>
    <property type="project" value="UniProtKB-SubCell"/>
</dbReference>
<protein>
    <submittedName>
        <fullName evidence="12">DNA-binding transcription factor</fullName>
    </submittedName>
</protein>
<name>A0AAV3R0G0_LITER</name>
<feature type="region of interest" description="Disordered" evidence="10">
    <location>
        <begin position="1"/>
        <end position="178"/>
    </location>
</feature>
<evidence type="ECO:0000256" key="7">
    <source>
        <dbReference type="ARBA" id="ARBA00023163"/>
    </source>
</evidence>
<evidence type="ECO:0000256" key="8">
    <source>
        <dbReference type="ARBA" id="ARBA00023242"/>
    </source>
</evidence>
<dbReference type="FunFam" id="2.20.25.80:FF:000003">
    <property type="entry name" value="WRKY transcription factor 57"/>
    <property type="match status" value="1"/>
</dbReference>
<dbReference type="EMBL" id="BAABME010006541">
    <property type="protein sequence ID" value="GAA0168650.1"/>
    <property type="molecule type" value="Genomic_DNA"/>
</dbReference>
<keyword evidence="6 12" id="KW-0238">DNA-binding</keyword>
<dbReference type="SUPFAM" id="SSF118290">
    <property type="entry name" value="WRKY DNA-binding domain"/>
    <property type="match status" value="2"/>
</dbReference>
<feature type="compositionally biased region" description="Polar residues" evidence="10">
    <location>
        <begin position="79"/>
        <end position="95"/>
    </location>
</feature>